<accession>A0A437AP04</accession>
<gene>
    <name evidence="1" type="ORF">TUBRATIS_006380</name>
</gene>
<proteinExistence type="predicted"/>
<evidence type="ECO:0000313" key="1">
    <source>
        <dbReference type="EMBL" id="RVD92859.1"/>
    </source>
</evidence>
<dbReference type="VEuPathDB" id="MicrosporidiaDB:TUBRATIS_006380"/>
<dbReference type="AlphaFoldDB" id="A0A437AP04"/>
<dbReference type="Proteomes" id="UP000282876">
    <property type="component" value="Unassembled WGS sequence"/>
</dbReference>
<name>A0A437AP04_9MICR</name>
<sequence>MLILQTLKKIPDFILVIDPHNKSKLKKINKIKLKKLSKTLEDETHFLDKQCNKLCDCEEPNLIILIDHVLHFDLGCFKLIRQAEIFFRTEWYDNILEDALKFYSECEIKNGL</sequence>
<evidence type="ECO:0000313" key="2">
    <source>
        <dbReference type="Proteomes" id="UP000282876"/>
    </source>
</evidence>
<protein>
    <submittedName>
        <fullName evidence="1">Uncharacterized protein</fullName>
    </submittedName>
</protein>
<reference evidence="1 2" key="1">
    <citation type="submission" date="2018-10" db="EMBL/GenBank/DDBJ databases">
        <title>Draft genome sequence of the microsporidian Tubulinosema ratisbonensis.</title>
        <authorList>
            <person name="Polonais V."/>
            <person name="Peyretaillade E."/>
            <person name="Niehus S."/>
            <person name="Wawrzyniak I."/>
            <person name="Franchet A."/>
            <person name="Gaspin C."/>
            <person name="Reichstadt M."/>
            <person name="Belser C."/>
            <person name="Labadie K."/>
            <person name="Delbac F."/>
            <person name="Ferrandon D."/>
        </authorList>
    </citation>
    <scope>NUCLEOTIDE SEQUENCE [LARGE SCALE GENOMIC DNA]</scope>
    <source>
        <strain evidence="1 2">Franzen</strain>
    </source>
</reference>
<dbReference type="Pfam" id="PF17025">
    <property type="entry name" value="DUF5099"/>
    <property type="match status" value="1"/>
</dbReference>
<dbReference type="InterPro" id="IPR031503">
    <property type="entry name" value="DUF5099"/>
</dbReference>
<comment type="caution">
    <text evidence="1">The sequence shown here is derived from an EMBL/GenBank/DDBJ whole genome shotgun (WGS) entry which is preliminary data.</text>
</comment>
<keyword evidence="2" id="KW-1185">Reference proteome</keyword>
<dbReference type="EMBL" id="RCSS01000132">
    <property type="protein sequence ID" value="RVD92859.1"/>
    <property type="molecule type" value="Genomic_DNA"/>
</dbReference>
<dbReference type="OrthoDB" id="2189368at2759"/>
<organism evidence="1 2">
    <name type="scientific">Tubulinosema ratisbonensis</name>
    <dbReference type="NCBI Taxonomy" id="291195"/>
    <lineage>
        <taxon>Eukaryota</taxon>
        <taxon>Fungi</taxon>
        <taxon>Fungi incertae sedis</taxon>
        <taxon>Microsporidia</taxon>
        <taxon>Tubulinosematoidea</taxon>
        <taxon>Tubulinosematidae</taxon>
        <taxon>Tubulinosema</taxon>
    </lineage>
</organism>